<evidence type="ECO:0000259" key="4">
    <source>
        <dbReference type="PROSITE" id="PS50987"/>
    </source>
</evidence>
<evidence type="ECO:0000313" key="6">
    <source>
        <dbReference type="Proteomes" id="UP000595362"/>
    </source>
</evidence>
<dbReference type="InterPro" id="IPR001845">
    <property type="entry name" value="HTH_ArsR_DNA-bd_dom"/>
</dbReference>
<dbReference type="InterPro" id="IPR011991">
    <property type="entry name" value="ArsR-like_HTH"/>
</dbReference>
<evidence type="ECO:0000256" key="2">
    <source>
        <dbReference type="ARBA" id="ARBA00023125"/>
    </source>
</evidence>
<proteinExistence type="predicted"/>
<dbReference type="InterPro" id="IPR036390">
    <property type="entry name" value="WH_DNA-bd_sf"/>
</dbReference>
<dbReference type="Proteomes" id="UP000595362">
    <property type="component" value="Chromosome"/>
</dbReference>
<dbReference type="PROSITE" id="PS50987">
    <property type="entry name" value="HTH_ARSR_2"/>
    <property type="match status" value="1"/>
</dbReference>
<evidence type="ECO:0000256" key="3">
    <source>
        <dbReference type="ARBA" id="ARBA00023163"/>
    </source>
</evidence>
<dbReference type="PANTHER" id="PTHR43132">
    <property type="entry name" value="ARSENICAL RESISTANCE OPERON REPRESSOR ARSR-RELATED"/>
    <property type="match status" value="1"/>
</dbReference>
<evidence type="ECO:0000256" key="1">
    <source>
        <dbReference type="ARBA" id="ARBA00023015"/>
    </source>
</evidence>
<accession>A0A7T5R2L2</accession>
<dbReference type="AlphaFoldDB" id="A0A7T5R2L2"/>
<dbReference type="GO" id="GO:0003677">
    <property type="term" value="F:DNA binding"/>
    <property type="evidence" value="ECO:0007669"/>
    <property type="project" value="UniProtKB-KW"/>
</dbReference>
<dbReference type="PANTHER" id="PTHR43132:SF2">
    <property type="entry name" value="ARSENICAL RESISTANCE OPERON REPRESSOR ARSR-RELATED"/>
    <property type="match status" value="1"/>
</dbReference>
<dbReference type="NCBIfam" id="NF033788">
    <property type="entry name" value="HTH_metalloreg"/>
    <property type="match status" value="1"/>
</dbReference>
<evidence type="ECO:0000313" key="5">
    <source>
        <dbReference type="EMBL" id="QQG36342.1"/>
    </source>
</evidence>
<dbReference type="EMBL" id="CP066681">
    <property type="protein sequence ID" value="QQG36342.1"/>
    <property type="molecule type" value="Genomic_DNA"/>
</dbReference>
<dbReference type="Pfam" id="PF01022">
    <property type="entry name" value="HTH_5"/>
    <property type="match status" value="1"/>
</dbReference>
<dbReference type="Gene3D" id="1.10.10.10">
    <property type="entry name" value="Winged helix-like DNA-binding domain superfamily/Winged helix DNA-binding domain"/>
    <property type="match status" value="1"/>
</dbReference>
<dbReference type="CDD" id="cd00090">
    <property type="entry name" value="HTH_ARSR"/>
    <property type="match status" value="1"/>
</dbReference>
<protein>
    <submittedName>
        <fullName evidence="5">Winged helix-turn-helix transcriptional regulator</fullName>
    </submittedName>
</protein>
<reference evidence="5 6" key="1">
    <citation type="submission" date="2020-07" db="EMBL/GenBank/DDBJ databases">
        <title>Huge and variable diversity of episymbiotic CPR bacteria and DPANN archaea in groundwater ecosystems.</title>
        <authorList>
            <person name="He C.Y."/>
            <person name="Keren R."/>
            <person name="Whittaker M."/>
            <person name="Farag I.F."/>
            <person name="Doudna J."/>
            <person name="Cate J.H.D."/>
            <person name="Banfield J.F."/>
        </authorList>
    </citation>
    <scope>NUCLEOTIDE SEQUENCE [LARGE SCALE GENOMIC DNA]</scope>
    <source>
        <strain evidence="5">NC_groundwater_70_Ag_B-0.1um_54_66</strain>
    </source>
</reference>
<dbReference type="InterPro" id="IPR051011">
    <property type="entry name" value="Metal_resp_trans_reg"/>
</dbReference>
<dbReference type="InterPro" id="IPR036388">
    <property type="entry name" value="WH-like_DNA-bd_sf"/>
</dbReference>
<name>A0A7T5R2L2_9BACT</name>
<dbReference type="GO" id="GO:0003700">
    <property type="term" value="F:DNA-binding transcription factor activity"/>
    <property type="evidence" value="ECO:0007669"/>
    <property type="project" value="InterPro"/>
</dbReference>
<keyword evidence="3" id="KW-0804">Transcription</keyword>
<dbReference type="SMART" id="SM00418">
    <property type="entry name" value="HTH_ARSR"/>
    <property type="match status" value="1"/>
</dbReference>
<gene>
    <name evidence="5" type="ORF">HYS17_00685</name>
</gene>
<dbReference type="SUPFAM" id="SSF46785">
    <property type="entry name" value="Winged helix' DNA-binding domain"/>
    <property type="match status" value="1"/>
</dbReference>
<dbReference type="PRINTS" id="PR00778">
    <property type="entry name" value="HTHARSR"/>
</dbReference>
<keyword evidence="1" id="KW-0805">Transcription regulation</keyword>
<keyword evidence="2" id="KW-0238">DNA-binding</keyword>
<sequence>MDVKDIERNIEVAVNLLKALSNERRLMIICALYQGEKSVGELEEIVGLSQSALSQHLARLRRDGLVNTRRNAQTIFYSMNDKATEAVLRCLYDIYSPAEAEKITNLMGVPEDRK</sequence>
<feature type="domain" description="HTH arsR-type" evidence="4">
    <location>
        <begin position="6"/>
        <end position="99"/>
    </location>
</feature>
<organism evidence="5 6">
    <name type="scientific">Micavibrio aeruginosavorus</name>
    <dbReference type="NCBI Taxonomy" id="349221"/>
    <lineage>
        <taxon>Bacteria</taxon>
        <taxon>Pseudomonadati</taxon>
        <taxon>Bdellovibrionota</taxon>
        <taxon>Bdellovibrionia</taxon>
        <taxon>Bdellovibrionales</taxon>
        <taxon>Pseudobdellovibrionaceae</taxon>
        <taxon>Micavibrio</taxon>
    </lineage>
</organism>